<dbReference type="CDD" id="cd04673">
    <property type="entry name" value="NUDIX_ADPRase"/>
    <property type="match status" value="1"/>
</dbReference>
<keyword evidence="2 3" id="KW-0378">Hydrolase</keyword>
<comment type="cofactor">
    <cofactor evidence="1">
        <name>Mg(2+)</name>
        <dbReference type="ChEBI" id="CHEBI:18420"/>
    </cofactor>
</comment>
<dbReference type="PANTHER" id="PTHR43736">
    <property type="entry name" value="ADP-RIBOSE PYROPHOSPHATASE"/>
    <property type="match status" value="1"/>
</dbReference>
<dbReference type="PRINTS" id="PR00502">
    <property type="entry name" value="NUDIXFAMILY"/>
</dbReference>
<dbReference type="EMBL" id="CYUE01000018">
    <property type="protein sequence ID" value="CUK25858.1"/>
    <property type="molecule type" value="Genomic_DNA"/>
</dbReference>
<evidence type="ECO:0000256" key="1">
    <source>
        <dbReference type="ARBA" id="ARBA00001946"/>
    </source>
</evidence>
<dbReference type="InterPro" id="IPR000086">
    <property type="entry name" value="NUDIX_hydrolase_dom"/>
</dbReference>
<evidence type="ECO:0000313" key="6">
    <source>
        <dbReference type="Proteomes" id="UP000051184"/>
    </source>
</evidence>
<dbReference type="Pfam" id="PF00293">
    <property type="entry name" value="NUDIX"/>
    <property type="match status" value="1"/>
</dbReference>
<evidence type="ECO:0000313" key="5">
    <source>
        <dbReference type="EMBL" id="CUK25858.1"/>
    </source>
</evidence>
<dbReference type="InterPro" id="IPR020476">
    <property type="entry name" value="Nudix_hydrolase"/>
</dbReference>
<dbReference type="OrthoDB" id="9761969at2"/>
<dbReference type="EC" id="3.6.1.-" evidence="5"/>
<evidence type="ECO:0000256" key="3">
    <source>
        <dbReference type="RuleBase" id="RU003476"/>
    </source>
</evidence>
<keyword evidence="6" id="KW-1185">Reference proteome</keyword>
<dbReference type="InterPro" id="IPR020084">
    <property type="entry name" value="NUDIX_hydrolase_CS"/>
</dbReference>
<evidence type="ECO:0000256" key="2">
    <source>
        <dbReference type="ARBA" id="ARBA00022801"/>
    </source>
</evidence>
<dbReference type="AlphaFoldDB" id="A0A0P1IQN1"/>
<protein>
    <submittedName>
        <fullName evidence="5">Phosphatase NudJ</fullName>
        <ecNumber evidence="5">3.6.1.-</ecNumber>
    </submittedName>
</protein>
<dbReference type="InterPro" id="IPR015797">
    <property type="entry name" value="NUDIX_hydrolase-like_dom_sf"/>
</dbReference>
<dbReference type="SUPFAM" id="SSF55811">
    <property type="entry name" value="Nudix"/>
    <property type="match status" value="1"/>
</dbReference>
<dbReference type="GO" id="GO:0016787">
    <property type="term" value="F:hydrolase activity"/>
    <property type="evidence" value="ECO:0007669"/>
    <property type="project" value="UniProtKB-KW"/>
</dbReference>
<feature type="domain" description="Nudix hydrolase" evidence="4">
    <location>
        <begin position="5"/>
        <end position="138"/>
    </location>
</feature>
<reference evidence="6" key="1">
    <citation type="submission" date="2015-09" db="EMBL/GenBank/DDBJ databases">
        <authorList>
            <person name="Rodrigo-Torres Lidia"/>
            <person name="Arahal R.David."/>
        </authorList>
    </citation>
    <scope>NUCLEOTIDE SEQUENCE [LARGE SCALE GENOMIC DNA]</scope>
    <source>
        <strain evidence="6">CECT 5114</strain>
    </source>
</reference>
<name>A0A0P1IQN1_9RHOB</name>
<dbReference type="PROSITE" id="PS00893">
    <property type="entry name" value="NUDIX_BOX"/>
    <property type="match status" value="1"/>
</dbReference>
<dbReference type="STRING" id="1715691.TA5113_01915"/>
<dbReference type="Proteomes" id="UP000051184">
    <property type="component" value="Unassembled WGS sequence"/>
</dbReference>
<dbReference type="Gene3D" id="3.90.79.10">
    <property type="entry name" value="Nucleoside Triphosphate Pyrophosphohydrolase"/>
    <property type="match status" value="1"/>
</dbReference>
<sequence length="141" mass="15299">MAQTHPKVAAIAVILRDDKFLLVQRGKDPGRGLWGFPGGHVEMGESAKEAAARELFEETRVTADPIDVLTAVDIIGHDEEGAVAYHYLLAVVHCEYRSGEAVAGDDAAAVEWVPAQEVINAERGLNQGVVDVAKQVWKRRS</sequence>
<accession>A0A0P1IQN1</accession>
<comment type="similarity">
    <text evidence="3">Belongs to the Nudix hydrolase family.</text>
</comment>
<evidence type="ECO:0000259" key="4">
    <source>
        <dbReference type="PROSITE" id="PS51462"/>
    </source>
</evidence>
<proteinExistence type="inferred from homology"/>
<organism evidence="5 6">
    <name type="scientific">Cognatishimia activa</name>
    <dbReference type="NCBI Taxonomy" id="1715691"/>
    <lineage>
        <taxon>Bacteria</taxon>
        <taxon>Pseudomonadati</taxon>
        <taxon>Pseudomonadota</taxon>
        <taxon>Alphaproteobacteria</taxon>
        <taxon>Rhodobacterales</taxon>
        <taxon>Paracoccaceae</taxon>
        <taxon>Cognatishimia</taxon>
    </lineage>
</organism>
<gene>
    <name evidence="5" type="primary">nudJ</name>
    <name evidence="5" type="ORF">TA5114_01662</name>
</gene>
<dbReference type="RefSeq" id="WP_058314818.1">
    <property type="nucleotide sequence ID" value="NZ_CYTO01000019.1"/>
</dbReference>
<dbReference type="PANTHER" id="PTHR43736:SF2">
    <property type="entry name" value="MUTT_NUDIX FAMILY PROTEIN"/>
    <property type="match status" value="1"/>
</dbReference>
<dbReference type="PROSITE" id="PS51462">
    <property type="entry name" value="NUDIX"/>
    <property type="match status" value="1"/>
</dbReference>